<dbReference type="GO" id="GO:0045087">
    <property type="term" value="P:innate immune response"/>
    <property type="evidence" value="ECO:0000318"/>
    <property type="project" value="GO_Central"/>
</dbReference>
<feature type="domain" description="DUF7809" evidence="1">
    <location>
        <begin position="95"/>
        <end position="250"/>
    </location>
</feature>
<dbReference type="RefSeq" id="XP_002635538.1">
    <property type="nucleotide sequence ID" value="XM_002635492.1"/>
</dbReference>
<name>A8X7J1_CAEBR</name>
<dbReference type="EMBL" id="HE601187">
    <property type="protein sequence ID" value="CAP28602.1"/>
    <property type="molecule type" value="Genomic_DNA"/>
</dbReference>
<dbReference type="AlphaFoldDB" id="A8X7J1"/>
<dbReference type="GeneID" id="8577533"/>
<dbReference type="Pfam" id="PF25100">
    <property type="entry name" value="DUF7809"/>
    <property type="match status" value="1"/>
</dbReference>
<dbReference type="HOGENOM" id="CLU_376091_0_0_1"/>
<dbReference type="InParanoid" id="A8X7J1"/>
<organism evidence="2 3">
    <name type="scientific">Caenorhabditis briggsae</name>
    <dbReference type="NCBI Taxonomy" id="6238"/>
    <lineage>
        <taxon>Eukaryota</taxon>
        <taxon>Metazoa</taxon>
        <taxon>Ecdysozoa</taxon>
        <taxon>Nematoda</taxon>
        <taxon>Chromadorea</taxon>
        <taxon>Rhabditida</taxon>
        <taxon>Rhabditina</taxon>
        <taxon>Rhabditomorpha</taxon>
        <taxon>Rhabditoidea</taxon>
        <taxon>Rhabditidae</taxon>
        <taxon>Peloderinae</taxon>
        <taxon>Caenorhabditis</taxon>
    </lineage>
</organism>
<dbReference type="PANTHER" id="PTHR21447">
    <property type="entry name" value="RING-TYPE DOMAIN-CONTAINING PROTEIN-RELATED"/>
    <property type="match status" value="1"/>
</dbReference>
<dbReference type="WormBase" id="CBG08848">
    <property type="protein sequence ID" value="CBP40750"/>
    <property type="gene ID" value="WBGene00030569"/>
</dbReference>
<dbReference type="eggNOG" id="KOG0156">
    <property type="taxonomic scope" value="Eukaryota"/>
</dbReference>
<sequence>MSFLTKPSLPSNCAIFRAYLPEEHWGMIFYIDGEPTGETTDPILNYYYGGVGPLFKQVENFRNFPGNLNKFLTELSTPYPVIPPNIYTSLKNDQYIFKQDLLSQMQQKAYSKFLTDDTKNLPVQKVVAIYLRTKELELNGLFELIRYDAEKFEAFRKNVDRRVLNLLHLPRTNKLKKKTFEEFFGIIKKMMPVNKYDPQFTQLRDHLQFVHKKSPVAQNKQLYEHLINVITIITSEFDAFINANKFWFLPCAADVETPPTPIIRLFNEDATNKKRFMIGAEILYEMRRCGMNPLPVEEALRNKPPMETMQYRDLLTLIGAAEMGKITFVLTPIIRTQKRGIWIPAGSSYCMYALDVIYEIIDWVVFKGIFIGVSREKRDKIIEILESLKYVLDDFDKGIRLLLEVDIRRINEELTKTMRENDITIPAVQRQIRPQILENFTTETLKDELLWLGIAEQFPEILDLSYNLFENRKYCAIEDPNICGMVESVQVLCIINRLFFHEYFDQSCEHKKKSSKIRQNLYQKGSFYPLTKGPFGVILEQQSADTSYTGSTNAQNRQNVSERFLDFFLCLDTISVLRNINETFARHRKCAKAPSIQNCGLGLLTANGENWAEMRRFTLLSFRKMGVGSGLMDKRIMAELDGRCSELDAEIEKKKKKKHPDKLSFSANFIEIFAPTIAQNPPKVSPTGTVIKIPGIAEKIVVEMKAKSTNQKKNWRKKIFFRKIVDQKFQKKISPIFH</sequence>
<protein>
    <submittedName>
        <fullName evidence="2">Protein CBG08848</fullName>
    </submittedName>
</protein>
<dbReference type="Proteomes" id="UP000008549">
    <property type="component" value="Unassembled WGS sequence"/>
</dbReference>
<proteinExistence type="predicted"/>
<reference evidence="2 3" key="2">
    <citation type="journal article" date="2011" name="PLoS Genet.">
        <title>Caenorhabditis briggsae recombinant inbred line genotypes reveal inter-strain incompatibility and the evolution of recombination.</title>
        <authorList>
            <person name="Ross J.A."/>
            <person name="Koboldt D.C."/>
            <person name="Staisch J.E."/>
            <person name="Chamberlin H.M."/>
            <person name="Gupta B.P."/>
            <person name="Miller R.D."/>
            <person name="Baird S.E."/>
            <person name="Haag E.S."/>
        </authorList>
    </citation>
    <scope>NUCLEOTIDE SEQUENCE [LARGE SCALE GENOMIC DNA]</scope>
    <source>
        <strain evidence="2 3">AF16</strain>
    </source>
</reference>
<reference evidence="2 3" key="1">
    <citation type="journal article" date="2003" name="PLoS Biol.">
        <title>The genome sequence of Caenorhabditis briggsae: a platform for comparative genomics.</title>
        <authorList>
            <person name="Stein L.D."/>
            <person name="Bao Z."/>
            <person name="Blasiar D."/>
            <person name="Blumenthal T."/>
            <person name="Brent M.R."/>
            <person name="Chen N."/>
            <person name="Chinwalla A."/>
            <person name="Clarke L."/>
            <person name="Clee C."/>
            <person name="Coghlan A."/>
            <person name="Coulson A."/>
            <person name="D'Eustachio P."/>
            <person name="Fitch D.H."/>
            <person name="Fulton L.A."/>
            <person name="Fulton R.E."/>
            <person name="Griffiths-Jones S."/>
            <person name="Harris T.W."/>
            <person name="Hillier L.W."/>
            <person name="Kamath R."/>
            <person name="Kuwabara P.E."/>
            <person name="Mardis E.R."/>
            <person name="Marra M.A."/>
            <person name="Miner T.L."/>
            <person name="Minx P."/>
            <person name="Mullikin J.C."/>
            <person name="Plumb R.W."/>
            <person name="Rogers J."/>
            <person name="Schein J.E."/>
            <person name="Sohrmann M."/>
            <person name="Spieth J."/>
            <person name="Stajich J.E."/>
            <person name="Wei C."/>
            <person name="Willey D."/>
            <person name="Wilson R.K."/>
            <person name="Durbin R."/>
            <person name="Waterston R.H."/>
        </authorList>
    </citation>
    <scope>NUCLEOTIDE SEQUENCE [LARGE SCALE GENOMIC DNA]</scope>
    <source>
        <strain evidence="2 3">AF16</strain>
    </source>
</reference>
<evidence type="ECO:0000259" key="1">
    <source>
        <dbReference type="Pfam" id="PF25100"/>
    </source>
</evidence>
<accession>A8X7J1</accession>
<keyword evidence="3" id="KW-1185">Reference proteome</keyword>
<dbReference type="KEGG" id="cbr:CBG_08848"/>
<evidence type="ECO:0000313" key="4">
    <source>
        <dbReference type="WormBase" id="CBG08848"/>
    </source>
</evidence>
<dbReference type="CTD" id="8577533"/>
<evidence type="ECO:0000313" key="2">
    <source>
        <dbReference type="EMBL" id="CAP28602.1"/>
    </source>
</evidence>
<dbReference type="PANTHER" id="PTHR21447:SF11">
    <property type="entry name" value="RING-TYPE DOMAIN-CONTAINING PROTEIN"/>
    <property type="match status" value="1"/>
</dbReference>
<evidence type="ECO:0000313" key="3">
    <source>
        <dbReference type="Proteomes" id="UP000008549"/>
    </source>
</evidence>
<gene>
    <name evidence="2 4" type="ORF">CBG08848</name>
    <name evidence="2" type="ORF">CBG_08848</name>
</gene>
<dbReference type="InterPro" id="IPR056711">
    <property type="entry name" value="DUF7809"/>
</dbReference>